<accession>A0ABV3X922</accession>
<name>A0ABV3X922_9ACTN</name>
<dbReference type="InterPro" id="IPR029069">
    <property type="entry name" value="HotDog_dom_sf"/>
</dbReference>
<protein>
    <submittedName>
        <fullName evidence="1">Uncharacterized protein</fullName>
    </submittedName>
</protein>
<gene>
    <name evidence="1" type="ORF">ABQ292_01480</name>
</gene>
<proteinExistence type="predicted"/>
<keyword evidence="2" id="KW-1185">Reference proteome</keyword>
<comment type="caution">
    <text evidence="1">The sequence shown here is derived from an EMBL/GenBank/DDBJ whole genome shotgun (WGS) entry which is preliminary data.</text>
</comment>
<dbReference type="RefSeq" id="WP_369202509.1">
    <property type="nucleotide sequence ID" value="NZ_JBFNXQ010000003.1"/>
</dbReference>
<organism evidence="1 2">
    <name type="scientific">Geodermatophilus maliterrae</name>
    <dbReference type="NCBI Taxonomy" id="3162531"/>
    <lineage>
        <taxon>Bacteria</taxon>
        <taxon>Bacillati</taxon>
        <taxon>Actinomycetota</taxon>
        <taxon>Actinomycetes</taxon>
        <taxon>Geodermatophilales</taxon>
        <taxon>Geodermatophilaceae</taxon>
        <taxon>Geodermatophilus</taxon>
    </lineage>
</organism>
<dbReference type="Gene3D" id="3.10.129.10">
    <property type="entry name" value="Hotdog Thioesterase"/>
    <property type="match status" value="1"/>
</dbReference>
<dbReference type="EMBL" id="JBFNXQ010000003">
    <property type="protein sequence ID" value="MEX5717037.1"/>
    <property type="molecule type" value="Genomic_DNA"/>
</dbReference>
<dbReference type="Proteomes" id="UP001560045">
    <property type="component" value="Unassembled WGS sequence"/>
</dbReference>
<evidence type="ECO:0000313" key="1">
    <source>
        <dbReference type="EMBL" id="MEX5717037.1"/>
    </source>
</evidence>
<reference evidence="1 2" key="1">
    <citation type="submission" date="2024-06" db="EMBL/GenBank/DDBJ databases">
        <title>Draft genome sequence of Geodermatophilus badlandi, a novel member of the Geodermatophilaceae isolated from badland sedimentary rocks in the Red desert, Wyoming, USA.</title>
        <authorList>
            <person name="Ben Tekaya S."/>
            <person name="Nouioui I."/>
            <person name="Flores G.M."/>
            <person name="Shaal M.N."/>
            <person name="Bredoire F."/>
            <person name="Basile F."/>
            <person name="Van Diepen L."/>
            <person name="Ward N.L."/>
        </authorList>
    </citation>
    <scope>NUCLEOTIDE SEQUENCE [LARGE SCALE GENOMIC DNA]</scope>
    <source>
        <strain evidence="1 2">WL48A</strain>
    </source>
</reference>
<sequence>MAFAEADLQTVVGRRFPGGSYTVAPWRAWLLADTVLAEPPSLRDDGEQVAHPLFAWMAATGAMGITWDELFAWFGSSAADGPVFGEHETTLHRPLRVGATYRVSGGIESAERKVGRRTGVFDVVGYAMDLHDMDLHDMDLHDMDLHDMDLHDDGGGAHVARCWNSIVFPRRDA</sequence>
<evidence type="ECO:0000313" key="2">
    <source>
        <dbReference type="Proteomes" id="UP001560045"/>
    </source>
</evidence>
<dbReference type="SUPFAM" id="SSF54637">
    <property type="entry name" value="Thioesterase/thiol ester dehydrase-isomerase"/>
    <property type="match status" value="1"/>
</dbReference>